<dbReference type="SUPFAM" id="SSF53850">
    <property type="entry name" value="Periplasmic binding protein-like II"/>
    <property type="match status" value="1"/>
</dbReference>
<keyword evidence="3" id="KW-1185">Reference proteome</keyword>
<dbReference type="OrthoDB" id="54751at2"/>
<dbReference type="Proteomes" id="UP000295718">
    <property type="component" value="Unassembled WGS sequence"/>
</dbReference>
<proteinExistence type="predicted"/>
<feature type="transmembrane region" description="Helical" evidence="1">
    <location>
        <begin position="5"/>
        <end position="23"/>
    </location>
</feature>
<protein>
    <submittedName>
        <fullName evidence="2">Carbohydrate ABC transporter substrate-binding protein (CUT1 family)</fullName>
    </submittedName>
</protein>
<dbReference type="RefSeq" id="WP_031391283.1">
    <property type="nucleotide sequence ID" value="NZ_JPNB01000002.1"/>
</dbReference>
<dbReference type="AlphaFoldDB" id="A0A4V2QCP6"/>
<evidence type="ECO:0000313" key="3">
    <source>
        <dbReference type="Proteomes" id="UP000295718"/>
    </source>
</evidence>
<organism evidence="2 3">
    <name type="scientific">Kineothrix alysoides</name>
    <dbReference type="NCBI Taxonomy" id="1469948"/>
    <lineage>
        <taxon>Bacteria</taxon>
        <taxon>Bacillati</taxon>
        <taxon>Bacillota</taxon>
        <taxon>Clostridia</taxon>
        <taxon>Lachnospirales</taxon>
        <taxon>Lachnospiraceae</taxon>
        <taxon>Kineothrix</taxon>
    </lineage>
</organism>
<evidence type="ECO:0000256" key="1">
    <source>
        <dbReference type="SAM" id="Phobius"/>
    </source>
</evidence>
<dbReference type="Gene3D" id="3.40.190.10">
    <property type="entry name" value="Periplasmic binding protein-like II"/>
    <property type="match status" value="2"/>
</dbReference>
<evidence type="ECO:0000313" key="2">
    <source>
        <dbReference type="EMBL" id="TCL61067.1"/>
    </source>
</evidence>
<name>A0A4V2QCP6_9FIRM</name>
<dbReference type="STRING" id="1469948.GCA_000732725_02605"/>
<dbReference type="EMBL" id="SLUO01000001">
    <property type="protein sequence ID" value="TCL61067.1"/>
    <property type="molecule type" value="Genomic_DNA"/>
</dbReference>
<keyword evidence="1" id="KW-0812">Transmembrane</keyword>
<keyword evidence="1" id="KW-1133">Transmembrane helix</keyword>
<comment type="caution">
    <text evidence="2">The sequence shown here is derived from an EMBL/GenBank/DDBJ whole genome shotgun (WGS) entry which is preliminary data.</text>
</comment>
<gene>
    <name evidence="2" type="ORF">EDD76_101164</name>
</gene>
<reference evidence="2 3" key="1">
    <citation type="submission" date="2019-03" db="EMBL/GenBank/DDBJ databases">
        <title>Genomic Encyclopedia of Type Strains, Phase IV (KMG-IV): sequencing the most valuable type-strain genomes for metagenomic binning, comparative biology and taxonomic classification.</title>
        <authorList>
            <person name="Goeker M."/>
        </authorList>
    </citation>
    <scope>NUCLEOTIDE SEQUENCE [LARGE SCALE GENOMIC DNA]</scope>
    <source>
        <strain evidence="2 3">DSM 100556</strain>
    </source>
</reference>
<keyword evidence="1" id="KW-0472">Membrane</keyword>
<sequence>MRRRIINSIFLIGMVIIILMITFSKKESAQNNTLKKFTAFYDVQGDKIDENNEIKRKIAEITGAECEEIWLGSQTKADAINSYIASGEYTDFIIGGLELYQVGALLPIDLYWDDYPNIKKYMTEKEWDRLRLEDGHIYWIPQFGVVNGKDIETIHEGEAFWIQTRVLKWAGYPDVRTLDEYFDLIGDYYEANPVMENGTPNIPYTILCDDWRYFCLENPPQFLDGYPNDGSCMVDPVNLKVLDYNFTDTAKRYFMKLNEQNKKGIVDPESFTSTYEEYIEKLSSGAVLGMVDQWWQFSYNITSPYEKQNLDEVGCNYVPLPITIDRSIKNQWHVKRSNELDISSGISVTISCQDVDGAFQFINDLLDEEIQNLRYWGIENVDYYVDDGGVFYRTDEQREKHNLADYLASHFCAYAYFPRKEGINSDGVNMFSPEYQLGEFQASLPQDVKECFDAYGASTYVDMIGTNDQPGKWYPMYSYSTLLTNQTPAGVVWKEMTALKQSWLPQVVMADNFETTWAQYQQAYNNISSQIFFDDMQLELERRIKE</sequence>
<accession>A0A4V2QCP6</accession>